<comment type="function">
    <text evidence="8">Toxic component of a toxin-antitoxin (TA) system. An RNase.</text>
</comment>
<proteinExistence type="inferred from homology"/>
<dbReference type="HAMAP" id="MF_00265">
    <property type="entry name" value="VapC_Nob1"/>
    <property type="match status" value="1"/>
</dbReference>
<dbReference type="SUPFAM" id="SSF88723">
    <property type="entry name" value="PIN domain-like"/>
    <property type="match status" value="1"/>
</dbReference>
<dbReference type="CDD" id="cd18745">
    <property type="entry name" value="PIN_VapC4-5_FitB-like"/>
    <property type="match status" value="1"/>
</dbReference>
<keyword evidence="2 8" id="KW-1277">Toxin-antitoxin system</keyword>
<evidence type="ECO:0000256" key="3">
    <source>
        <dbReference type="ARBA" id="ARBA00022722"/>
    </source>
</evidence>
<organism evidence="10 11">
    <name type="scientific">Rothia dentocariosa</name>
    <dbReference type="NCBI Taxonomy" id="2047"/>
    <lineage>
        <taxon>Bacteria</taxon>
        <taxon>Bacillati</taxon>
        <taxon>Actinomycetota</taxon>
        <taxon>Actinomycetes</taxon>
        <taxon>Micrococcales</taxon>
        <taxon>Micrococcaceae</taxon>
        <taxon>Rothia</taxon>
    </lineage>
</organism>
<gene>
    <name evidence="8 10" type="primary">vapC</name>
    <name evidence="10" type="ORF">NCTC10918_01869</name>
</gene>
<accession>A0A3S5C1K7</accession>
<dbReference type="PANTHER" id="PTHR33653:SF1">
    <property type="entry name" value="RIBONUCLEASE VAPC2"/>
    <property type="match status" value="1"/>
</dbReference>
<evidence type="ECO:0000256" key="8">
    <source>
        <dbReference type="HAMAP-Rule" id="MF_00265"/>
    </source>
</evidence>
<keyword evidence="4 8" id="KW-0479">Metal-binding</keyword>
<evidence type="ECO:0000256" key="7">
    <source>
        <dbReference type="ARBA" id="ARBA00038093"/>
    </source>
</evidence>
<protein>
    <recommendedName>
        <fullName evidence="8">Ribonuclease VapC</fullName>
        <shortName evidence="8">RNase VapC</shortName>
        <ecNumber evidence="8">3.1.-.-</ecNumber>
    </recommendedName>
    <alternativeName>
        <fullName evidence="8">Toxin VapC</fullName>
    </alternativeName>
</protein>
<keyword evidence="5 8" id="KW-0378">Hydrolase</keyword>
<evidence type="ECO:0000259" key="9">
    <source>
        <dbReference type="SMART" id="SM00670"/>
    </source>
</evidence>
<keyword evidence="10" id="KW-0255">Endonuclease</keyword>
<sequence>MKYVFDTNAFIALMKKNPVFLSKLKQHSPTDIAVPSIVIFELYYGAYKSQKVSENLAKLKKIPFRILPFTLEDAQIAGKIRSELTQSGTPIGGYDTLIAAQAVSRNLILVTHNVREFARIDELNWEDWLS</sequence>
<dbReference type="InterPro" id="IPR029060">
    <property type="entry name" value="PIN-like_dom_sf"/>
</dbReference>
<reference evidence="10 11" key="1">
    <citation type="submission" date="2018-12" db="EMBL/GenBank/DDBJ databases">
        <authorList>
            <consortium name="Pathogen Informatics"/>
        </authorList>
    </citation>
    <scope>NUCLEOTIDE SEQUENCE [LARGE SCALE GENOMIC DNA]</scope>
    <source>
        <strain evidence="10 11">NCTC10918</strain>
    </source>
</reference>
<keyword evidence="6 8" id="KW-0460">Magnesium</keyword>
<name>A0A3S5C1K7_9MICC</name>
<comment type="cofactor">
    <cofactor evidence="1 8">
        <name>Mg(2+)</name>
        <dbReference type="ChEBI" id="CHEBI:18420"/>
    </cofactor>
</comment>
<feature type="domain" description="PIN" evidence="9">
    <location>
        <begin position="1"/>
        <end position="118"/>
    </location>
</feature>
<dbReference type="EMBL" id="LR134521">
    <property type="protein sequence ID" value="VEJ30585.1"/>
    <property type="molecule type" value="Genomic_DNA"/>
</dbReference>
<dbReference type="GO" id="GO:0016787">
    <property type="term" value="F:hydrolase activity"/>
    <property type="evidence" value="ECO:0007669"/>
    <property type="project" value="UniProtKB-KW"/>
</dbReference>
<evidence type="ECO:0000313" key="11">
    <source>
        <dbReference type="Proteomes" id="UP000270988"/>
    </source>
</evidence>
<keyword evidence="8" id="KW-0800">Toxin</keyword>
<dbReference type="Gene3D" id="3.40.50.1010">
    <property type="entry name" value="5'-nuclease"/>
    <property type="match status" value="1"/>
</dbReference>
<evidence type="ECO:0000256" key="6">
    <source>
        <dbReference type="ARBA" id="ARBA00022842"/>
    </source>
</evidence>
<feature type="binding site" evidence="8">
    <location>
        <position position="6"/>
    </location>
    <ligand>
        <name>Mg(2+)</name>
        <dbReference type="ChEBI" id="CHEBI:18420"/>
    </ligand>
</feature>
<dbReference type="InterPro" id="IPR050556">
    <property type="entry name" value="Type_II_TA_system_RNase"/>
</dbReference>
<dbReference type="SMART" id="SM00670">
    <property type="entry name" value="PINc"/>
    <property type="match status" value="1"/>
</dbReference>
<dbReference type="Proteomes" id="UP000270988">
    <property type="component" value="Chromosome"/>
</dbReference>
<dbReference type="GO" id="GO:0004519">
    <property type="term" value="F:endonuclease activity"/>
    <property type="evidence" value="ECO:0007669"/>
    <property type="project" value="UniProtKB-KW"/>
</dbReference>
<dbReference type="Pfam" id="PF01850">
    <property type="entry name" value="PIN"/>
    <property type="match status" value="1"/>
</dbReference>
<dbReference type="InterPro" id="IPR022907">
    <property type="entry name" value="VapC_family"/>
</dbReference>
<feature type="binding site" evidence="8">
    <location>
        <position position="95"/>
    </location>
    <ligand>
        <name>Mg(2+)</name>
        <dbReference type="ChEBI" id="CHEBI:18420"/>
    </ligand>
</feature>
<dbReference type="AlphaFoldDB" id="A0A3S5C1K7"/>
<evidence type="ECO:0000256" key="4">
    <source>
        <dbReference type="ARBA" id="ARBA00022723"/>
    </source>
</evidence>
<dbReference type="InterPro" id="IPR002716">
    <property type="entry name" value="PIN_dom"/>
</dbReference>
<evidence type="ECO:0000313" key="10">
    <source>
        <dbReference type="EMBL" id="VEJ30585.1"/>
    </source>
</evidence>
<comment type="similarity">
    <text evidence="7 8">Belongs to the PINc/VapC protein family.</text>
</comment>
<evidence type="ECO:0000256" key="2">
    <source>
        <dbReference type="ARBA" id="ARBA00022649"/>
    </source>
</evidence>
<dbReference type="GO" id="GO:0004540">
    <property type="term" value="F:RNA nuclease activity"/>
    <property type="evidence" value="ECO:0007669"/>
    <property type="project" value="InterPro"/>
</dbReference>
<keyword evidence="3 8" id="KW-0540">Nuclease</keyword>
<dbReference type="PANTHER" id="PTHR33653">
    <property type="entry name" value="RIBONUCLEASE VAPC2"/>
    <property type="match status" value="1"/>
</dbReference>
<dbReference type="GO" id="GO:0090729">
    <property type="term" value="F:toxin activity"/>
    <property type="evidence" value="ECO:0007669"/>
    <property type="project" value="UniProtKB-KW"/>
</dbReference>
<evidence type="ECO:0000256" key="5">
    <source>
        <dbReference type="ARBA" id="ARBA00022801"/>
    </source>
</evidence>
<dbReference type="EC" id="3.1.-.-" evidence="8"/>
<dbReference type="GO" id="GO:0000287">
    <property type="term" value="F:magnesium ion binding"/>
    <property type="evidence" value="ECO:0007669"/>
    <property type="project" value="UniProtKB-UniRule"/>
</dbReference>
<evidence type="ECO:0000256" key="1">
    <source>
        <dbReference type="ARBA" id="ARBA00001946"/>
    </source>
</evidence>